<feature type="region of interest" description="Disordered" evidence="1">
    <location>
        <begin position="115"/>
        <end position="136"/>
    </location>
</feature>
<dbReference type="KEGG" id="goe:114828003"/>
<reference evidence="4" key="1">
    <citation type="submission" date="2025-08" db="UniProtKB">
        <authorList>
            <consortium name="RefSeq"/>
        </authorList>
    </citation>
    <scope>IDENTIFICATION</scope>
</reference>
<protein>
    <submittedName>
        <fullName evidence="4">Uncharacterized protein LOC114828003</fullName>
    </submittedName>
</protein>
<keyword evidence="3" id="KW-1185">Reference proteome</keyword>
<name>A0AAJ7WGM0_9ACAR</name>
<organism evidence="3 4">
    <name type="scientific">Galendromus occidentalis</name>
    <name type="common">western predatory mite</name>
    <dbReference type="NCBI Taxonomy" id="34638"/>
    <lineage>
        <taxon>Eukaryota</taxon>
        <taxon>Metazoa</taxon>
        <taxon>Ecdysozoa</taxon>
        <taxon>Arthropoda</taxon>
        <taxon>Chelicerata</taxon>
        <taxon>Arachnida</taxon>
        <taxon>Acari</taxon>
        <taxon>Parasitiformes</taxon>
        <taxon>Mesostigmata</taxon>
        <taxon>Gamasina</taxon>
        <taxon>Phytoseioidea</taxon>
        <taxon>Phytoseiidae</taxon>
        <taxon>Typhlodrominae</taxon>
        <taxon>Galendromus</taxon>
    </lineage>
</organism>
<feature type="chain" id="PRO_5042472029" evidence="2">
    <location>
        <begin position="22"/>
        <end position="136"/>
    </location>
</feature>
<keyword evidence="2" id="KW-0732">Signal</keyword>
<sequence length="136" mass="15110">MGGFVIRYVLLSVSIVAEVVSGTGEIHSNEGGKFAEFKNQTEYAEMELRRDLTLTAADEVHLSNIALQIKDGHIFNVTFQVKRNLVCSIVVHERDDDRPMEVLKSNDKLSNCIEQPASTTEADQSMEIDSLNPSLV</sequence>
<dbReference type="RefSeq" id="XP_028966359.1">
    <property type="nucleotide sequence ID" value="XM_029110526.1"/>
</dbReference>
<dbReference type="Proteomes" id="UP000694867">
    <property type="component" value="Unplaced"/>
</dbReference>
<dbReference type="GeneID" id="114828003"/>
<proteinExistence type="predicted"/>
<gene>
    <name evidence="4" type="primary">LOC114828003</name>
</gene>
<evidence type="ECO:0000313" key="4">
    <source>
        <dbReference type="RefSeq" id="XP_028966359.1"/>
    </source>
</evidence>
<evidence type="ECO:0000256" key="1">
    <source>
        <dbReference type="SAM" id="MobiDB-lite"/>
    </source>
</evidence>
<evidence type="ECO:0000313" key="3">
    <source>
        <dbReference type="Proteomes" id="UP000694867"/>
    </source>
</evidence>
<evidence type="ECO:0000256" key="2">
    <source>
        <dbReference type="SAM" id="SignalP"/>
    </source>
</evidence>
<dbReference type="AlphaFoldDB" id="A0AAJ7WGM0"/>
<accession>A0AAJ7WGM0</accession>
<feature type="signal peptide" evidence="2">
    <location>
        <begin position="1"/>
        <end position="21"/>
    </location>
</feature>